<gene>
    <name evidence="1" type="ORF">L3081_09845</name>
</gene>
<comment type="caution">
    <text evidence="1">The sequence shown here is derived from an EMBL/GenBank/DDBJ whole genome shotgun (WGS) entry which is preliminary data.</text>
</comment>
<proteinExistence type="predicted"/>
<accession>A0ABS9X0B6</accession>
<dbReference type="Proteomes" id="UP001139646">
    <property type="component" value="Unassembled WGS sequence"/>
</dbReference>
<evidence type="ECO:0000313" key="1">
    <source>
        <dbReference type="EMBL" id="MCI2283636.1"/>
    </source>
</evidence>
<keyword evidence="2" id="KW-1185">Reference proteome</keyword>
<protein>
    <submittedName>
        <fullName evidence="1">Uncharacterized protein</fullName>
    </submittedName>
</protein>
<evidence type="ECO:0000313" key="2">
    <source>
        <dbReference type="Proteomes" id="UP001139646"/>
    </source>
</evidence>
<sequence>MDENLLFSSGIAGFEIAYGTTNKEMIRKNIKKKAKQKYHTRQKLDSLHEKRTIEKELNSFSDYWDN</sequence>
<name>A0ABS9X0B6_9GAMM</name>
<reference evidence="1" key="1">
    <citation type="submission" date="2022-01" db="EMBL/GenBank/DDBJ databases">
        <title>Colwellia maritima, isolated from seawater.</title>
        <authorList>
            <person name="Kristyanto S."/>
            <person name="Jung J."/>
            <person name="Jeon C.O."/>
        </authorList>
    </citation>
    <scope>NUCLEOTIDE SEQUENCE</scope>
    <source>
        <strain evidence="1">MSW7</strain>
    </source>
</reference>
<dbReference type="EMBL" id="JAKKSL010000001">
    <property type="protein sequence ID" value="MCI2283636.1"/>
    <property type="molecule type" value="Genomic_DNA"/>
</dbReference>
<organism evidence="1 2">
    <name type="scientific">Colwellia maritima</name>
    <dbReference type="NCBI Taxonomy" id="2912588"/>
    <lineage>
        <taxon>Bacteria</taxon>
        <taxon>Pseudomonadati</taxon>
        <taxon>Pseudomonadota</taxon>
        <taxon>Gammaproteobacteria</taxon>
        <taxon>Alteromonadales</taxon>
        <taxon>Colwelliaceae</taxon>
        <taxon>Colwellia</taxon>
    </lineage>
</organism>
<dbReference type="RefSeq" id="WP_242285361.1">
    <property type="nucleotide sequence ID" value="NZ_JAKKSL010000001.1"/>
</dbReference>